<keyword evidence="3" id="KW-1185">Reference proteome</keyword>
<proteinExistence type="predicted"/>
<evidence type="ECO:0000313" key="2">
    <source>
        <dbReference type="EMBL" id="TMR05691.1"/>
    </source>
</evidence>
<sequence>MARLHRGGEVPAGELAEQAGMRPPGRSQFIAPPVTPVPGPEGTSHVDGVFDAIDELNEVITQARESADPKLRAKVKGRRVVGPAPSNGSVPRCGRR</sequence>
<feature type="region of interest" description="Disordered" evidence="1">
    <location>
        <begin position="1"/>
        <end position="46"/>
    </location>
</feature>
<dbReference type="EMBL" id="VCKW01000018">
    <property type="protein sequence ID" value="TMR05691.1"/>
    <property type="molecule type" value="Genomic_DNA"/>
</dbReference>
<protein>
    <submittedName>
        <fullName evidence="2">Uncharacterized protein</fullName>
    </submittedName>
</protein>
<comment type="caution">
    <text evidence="2">The sequence shown here is derived from an EMBL/GenBank/DDBJ whole genome shotgun (WGS) entry which is preliminary data.</text>
</comment>
<evidence type="ECO:0000313" key="3">
    <source>
        <dbReference type="Proteomes" id="UP000309174"/>
    </source>
</evidence>
<evidence type="ECO:0000256" key="1">
    <source>
        <dbReference type="SAM" id="MobiDB-lite"/>
    </source>
</evidence>
<reference evidence="2 3" key="1">
    <citation type="submission" date="2019-05" db="EMBL/GenBank/DDBJ databases">
        <title>Draft genome sequence of Actinomadura sp. 14C53.</title>
        <authorList>
            <person name="Saricaoglu S."/>
            <person name="Isik K."/>
        </authorList>
    </citation>
    <scope>NUCLEOTIDE SEQUENCE [LARGE SCALE GENOMIC DNA]</scope>
    <source>
        <strain evidence="2 3">14C53</strain>
    </source>
</reference>
<name>A0A5C4JIT6_9ACTN</name>
<dbReference type="AlphaFoldDB" id="A0A5C4JIT6"/>
<accession>A0A5C4JIT6</accession>
<feature type="region of interest" description="Disordered" evidence="1">
    <location>
        <begin position="67"/>
        <end position="96"/>
    </location>
</feature>
<gene>
    <name evidence="2" type="ORF">ETD83_05475</name>
</gene>
<dbReference type="Proteomes" id="UP000309174">
    <property type="component" value="Unassembled WGS sequence"/>
</dbReference>
<organism evidence="2 3">
    <name type="scientific">Actinomadura soli</name>
    <dbReference type="NCBI Taxonomy" id="2508997"/>
    <lineage>
        <taxon>Bacteria</taxon>
        <taxon>Bacillati</taxon>
        <taxon>Actinomycetota</taxon>
        <taxon>Actinomycetes</taxon>
        <taxon>Streptosporangiales</taxon>
        <taxon>Thermomonosporaceae</taxon>
        <taxon>Actinomadura</taxon>
    </lineage>
</organism>
<dbReference type="RefSeq" id="WP_138643944.1">
    <property type="nucleotide sequence ID" value="NZ_VCKW01000018.1"/>
</dbReference>